<comment type="subcellular location">
    <subcellularLocation>
        <location evidence="1">Cell membrane</location>
        <topology evidence="1">Single-pass type I membrane protein</topology>
    </subcellularLocation>
</comment>
<proteinExistence type="predicted"/>
<accession>A0AAD4MM66</accession>
<dbReference type="GO" id="GO:0042302">
    <property type="term" value="F:structural constituent of cuticle"/>
    <property type="evidence" value="ECO:0007669"/>
    <property type="project" value="UniProtKB-KW"/>
</dbReference>
<dbReference type="Pfam" id="PF25057">
    <property type="entry name" value="CUT_N"/>
    <property type="match status" value="2"/>
</dbReference>
<dbReference type="PANTHER" id="PTHR22907:SF54">
    <property type="entry name" value="GH04558P"/>
    <property type="match status" value="1"/>
</dbReference>
<dbReference type="Pfam" id="PF25301">
    <property type="entry name" value="CUT_C"/>
    <property type="match status" value="1"/>
</dbReference>
<dbReference type="SMART" id="SM00241">
    <property type="entry name" value="ZP"/>
    <property type="match status" value="1"/>
</dbReference>
<keyword evidence="7 9" id="KW-0472">Membrane</keyword>
<protein>
    <submittedName>
        <fullName evidence="11">Cuticlin-1</fullName>
    </submittedName>
</protein>
<keyword evidence="2" id="KW-0193">Cuticle</keyword>
<name>A0AAD4MM66_9BILA</name>
<keyword evidence="6 9" id="KW-1133">Transmembrane helix</keyword>
<evidence type="ECO:0000256" key="6">
    <source>
        <dbReference type="ARBA" id="ARBA00022989"/>
    </source>
</evidence>
<feature type="region of interest" description="Disordered" evidence="8">
    <location>
        <begin position="392"/>
        <end position="413"/>
    </location>
</feature>
<evidence type="ECO:0000256" key="8">
    <source>
        <dbReference type="SAM" id="MobiDB-lite"/>
    </source>
</evidence>
<gene>
    <name evidence="11" type="ORF">DdX_17158</name>
</gene>
<feature type="region of interest" description="Disordered" evidence="8">
    <location>
        <begin position="106"/>
        <end position="234"/>
    </location>
</feature>
<feature type="transmembrane region" description="Helical" evidence="9">
    <location>
        <begin position="723"/>
        <end position="747"/>
    </location>
</feature>
<feature type="compositionally biased region" description="Polar residues" evidence="8">
    <location>
        <begin position="154"/>
        <end position="192"/>
    </location>
</feature>
<dbReference type="GO" id="GO:0005886">
    <property type="term" value="C:plasma membrane"/>
    <property type="evidence" value="ECO:0007669"/>
    <property type="project" value="UniProtKB-SubCell"/>
</dbReference>
<keyword evidence="5" id="KW-0732">Signal</keyword>
<organism evidence="11 12">
    <name type="scientific">Ditylenchus destructor</name>
    <dbReference type="NCBI Taxonomy" id="166010"/>
    <lineage>
        <taxon>Eukaryota</taxon>
        <taxon>Metazoa</taxon>
        <taxon>Ecdysozoa</taxon>
        <taxon>Nematoda</taxon>
        <taxon>Chromadorea</taxon>
        <taxon>Rhabditida</taxon>
        <taxon>Tylenchina</taxon>
        <taxon>Tylenchomorpha</taxon>
        <taxon>Sphaerularioidea</taxon>
        <taxon>Anguinidae</taxon>
        <taxon>Anguininae</taxon>
        <taxon>Ditylenchus</taxon>
    </lineage>
</organism>
<evidence type="ECO:0000313" key="12">
    <source>
        <dbReference type="Proteomes" id="UP001201812"/>
    </source>
</evidence>
<feature type="compositionally biased region" description="Basic and acidic residues" evidence="8">
    <location>
        <begin position="215"/>
        <end position="234"/>
    </location>
</feature>
<comment type="caution">
    <text evidence="11">The sequence shown here is derived from an EMBL/GenBank/DDBJ whole genome shotgun (WGS) entry which is preliminary data.</text>
</comment>
<dbReference type="PANTHER" id="PTHR22907">
    <property type="entry name" value="GH04558P"/>
    <property type="match status" value="1"/>
</dbReference>
<evidence type="ECO:0000256" key="9">
    <source>
        <dbReference type="SAM" id="Phobius"/>
    </source>
</evidence>
<dbReference type="InterPro" id="IPR001507">
    <property type="entry name" value="ZP_dom"/>
</dbReference>
<keyword evidence="12" id="KW-1185">Reference proteome</keyword>
<dbReference type="InterPro" id="IPR056953">
    <property type="entry name" value="CUT_N"/>
</dbReference>
<feature type="compositionally biased region" description="Polar residues" evidence="8">
    <location>
        <begin position="258"/>
        <end position="273"/>
    </location>
</feature>
<evidence type="ECO:0000256" key="2">
    <source>
        <dbReference type="ARBA" id="ARBA00022460"/>
    </source>
</evidence>
<feature type="region of interest" description="Disordered" evidence="8">
    <location>
        <begin position="629"/>
        <end position="656"/>
    </location>
</feature>
<evidence type="ECO:0000256" key="5">
    <source>
        <dbReference type="ARBA" id="ARBA00022729"/>
    </source>
</evidence>
<feature type="compositionally biased region" description="Low complexity" evidence="8">
    <location>
        <begin position="108"/>
        <end position="121"/>
    </location>
</feature>
<evidence type="ECO:0000256" key="1">
    <source>
        <dbReference type="ARBA" id="ARBA00004251"/>
    </source>
</evidence>
<dbReference type="Proteomes" id="UP001201812">
    <property type="component" value="Unassembled WGS sequence"/>
</dbReference>
<dbReference type="AlphaFoldDB" id="A0AAD4MM66"/>
<feature type="domain" description="ZP" evidence="10">
    <location>
        <begin position="357"/>
        <end position="629"/>
    </location>
</feature>
<evidence type="ECO:0000259" key="10">
    <source>
        <dbReference type="PROSITE" id="PS51034"/>
    </source>
</evidence>
<evidence type="ECO:0000256" key="4">
    <source>
        <dbReference type="ARBA" id="ARBA00022692"/>
    </source>
</evidence>
<keyword evidence="4 9" id="KW-0812">Transmembrane</keyword>
<keyword evidence="3" id="KW-1003">Cell membrane</keyword>
<reference evidence="11" key="1">
    <citation type="submission" date="2022-01" db="EMBL/GenBank/DDBJ databases">
        <title>Genome Sequence Resource for Two Populations of Ditylenchus destructor, the Migratory Endoparasitic Phytonematode.</title>
        <authorList>
            <person name="Zhang H."/>
            <person name="Lin R."/>
            <person name="Xie B."/>
        </authorList>
    </citation>
    <scope>NUCLEOTIDE SEQUENCE</scope>
    <source>
        <strain evidence="11">BazhouSP</strain>
    </source>
</reference>
<evidence type="ECO:0000313" key="11">
    <source>
        <dbReference type="EMBL" id="KAI1699703.1"/>
    </source>
</evidence>
<evidence type="ECO:0000256" key="3">
    <source>
        <dbReference type="ARBA" id="ARBA00022475"/>
    </source>
</evidence>
<dbReference type="InterPro" id="IPR057475">
    <property type="entry name" value="CUT_C"/>
</dbReference>
<dbReference type="InterPro" id="IPR051962">
    <property type="entry name" value="Cuticlin"/>
</dbReference>
<evidence type="ECO:0000256" key="7">
    <source>
        <dbReference type="ARBA" id="ARBA00023136"/>
    </source>
</evidence>
<dbReference type="PROSITE" id="PS51034">
    <property type="entry name" value="ZP_2"/>
    <property type="match status" value="1"/>
</dbReference>
<dbReference type="EMBL" id="JAKKPZ010000170">
    <property type="protein sequence ID" value="KAI1699703.1"/>
    <property type="molecule type" value="Genomic_DNA"/>
</dbReference>
<feature type="region of interest" description="Disordered" evidence="8">
    <location>
        <begin position="258"/>
        <end position="280"/>
    </location>
</feature>
<sequence>MCRTKKTTDDFLCSGKSSLQKNLSCRQFRLGLLIFLVLQPAPLFPWAEAAVYIDNAVTGSPIIECEREFIKFKVPTKQAFKGKVYVKGEYNSPECVHSYSDETDNFVTKSSTKSTKSSSRSASRENSSRNFPNSAETDRLGLSVERVDGDRSTTSKSRSNNLSNGRSENVETKNNGQSFGRSESVENQSAGSENRKSARRKPAHSQPVGGQRSKTTQEELQGSRENGERSEKYERIHETYATKEARSSEPPLIVINRSKTSNVSPQQQPQATDSHPETFGPPTDAKFEIIPEDDVIKGNGNVQQNPESHPENYETTEFHTTRSQARVALSPGDNSHLPGFGQTAQTANWRNFLRGRQNGLDGQNFRRYGSKVSPDANGECPLMCPPCEQCQNSQYDTDESSVESGRKRRRRSENSAELEILLGTCSTRRDRTANPPGVHVSFTVIVSFHDNFITKVDRAYHVDCAYEEADHTVTTQMDVSQAPEMQLEGQVESPQCHYRIQTPNENGGGYVTNVKVGDTVEHKWICASENSRNSDQEDPAWNLVSNFGLLVHDCYVDDGKGRKELVVDSRGCSKDEFILPTPHYSTKELSASAKSLVAKFPDRDLVGFQCSITICMRELGHCDRVTPPNCGKDAHSNGPPLRVRRDVKESENNSASGTDELWQLNSQVLTVLDAEMQKDPTKDGSDPEEDMFFPHRNQRNTIQALQFQSPYGYDEFCVSITAFGVLIASSTFLVTICTAIIFVVTFMNKTYV</sequence>